<evidence type="ECO:0000256" key="3">
    <source>
        <dbReference type="ARBA" id="ARBA00022741"/>
    </source>
</evidence>
<reference evidence="7 8" key="2">
    <citation type="journal article" date="2017" name="Genome Biol. Evol.">
        <title>Trajectories and Drivers of Genome Evolution in Surface-Associated Marine Phaeobacter.</title>
        <authorList>
            <person name="Freese H.M."/>
            <person name="Sikorski J."/>
            <person name="Bunk B."/>
            <person name="Scheuner C."/>
            <person name="Meier-Kolthoff J.P."/>
            <person name="Sproer C."/>
            <person name="Gram L."/>
            <person name="Overmann J."/>
        </authorList>
    </citation>
    <scope>NUCLEOTIDE SEQUENCE [LARGE SCALE GENOMIC DNA]</scope>
    <source>
        <strain evidence="7 8">P88</strain>
    </source>
</reference>
<dbReference type="Proteomes" id="UP000236447">
    <property type="component" value="Chromosome"/>
</dbReference>
<dbReference type="InterPro" id="IPR016185">
    <property type="entry name" value="PreATP-grasp_dom_sf"/>
</dbReference>
<dbReference type="SUPFAM" id="SSF56059">
    <property type="entry name" value="Glutathione synthetase ATP-binding domain-like"/>
    <property type="match status" value="1"/>
</dbReference>
<dbReference type="InterPro" id="IPR005494">
    <property type="entry name" value="GSPS_pre-ATP-grasp-like_dom"/>
</dbReference>
<dbReference type="GO" id="GO:0046872">
    <property type="term" value="F:metal ion binding"/>
    <property type="evidence" value="ECO:0007669"/>
    <property type="project" value="UniProtKB-KW"/>
</dbReference>
<evidence type="ECO:0000313" key="7">
    <source>
        <dbReference type="EMBL" id="AUQ97444.1"/>
    </source>
</evidence>
<feature type="domain" description="Glutathionylspermidine synthase pre-ATP-grasp-like" evidence="6">
    <location>
        <begin position="12"/>
        <end position="385"/>
    </location>
</feature>
<reference evidence="7 8" key="1">
    <citation type="journal article" date="2017" name="Front. Microbiol.">
        <title>Phaeobacter piscinae sp. nov., a species of the Roseobacter group and potential aquaculture probiont.</title>
        <authorList>
            <person name="Sonnenschein E.C."/>
            <person name="Phippen C.B.W."/>
            <person name="Nielsen K.F."/>
            <person name="Mateiu R.V."/>
            <person name="Melchiorsen J."/>
            <person name="Gram L."/>
            <person name="Overmann J."/>
            <person name="Freese H.M."/>
        </authorList>
    </citation>
    <scope>NUCLEOTIDE SEQUENCE [LARGE SCALE GENOMIC DNA]</scope>
    <source>
        <strain evidence="7 8">P88</strain>
    </source>
</reference>
<keyword evidence="1" id="KW-0436">Ligase</keyword>
<organism evidence="7 8">
    <name type="scientific">Phaeobacter inhibens</name>
    <dbReference type="NCBI Taxonomy" id="221822"/>
    <lineage>
        <taxon>Bacteria</taxon>
        <taxon>Pseudomonadati</taxon>
        <taxon>Pseudomonadota</taxon>
        <taxon>Alphaproteobacteria</taxon>
        <taxon>Rhodobacterales</taxon>
        <taxon>Roseobacteraceae</taxon>
        <taxon>Phaeobacter</taxon>
    </lineage>
</organism>
<dbReference type="AlphaFoldDB" id="A0A2I7K4B5"/>
<dbReference type="Gene3D" id="3.30.1490.330">
    <property type="match status" value="1"/>
</dbReference>
<dbReference type="GO" id="GO:0005524">
    <property type="term" value="F:ATP binding"/>
    <property type="evidence" value="ECO:0007669"/>
    <property type="project" value="UniProtKB-KW"/>
</dbReference>
<protein>
    <submittedName>
        <fullName evidence="7">Bifunctional glutathionylspermidine synthetase/amidase</fullName>
    </submittedName>
</protein>
<sequence>MERRLLPERPGWRALAESLGFGFHSMYGVPYWDESRAYVFTLRQIEEDIEEPTEGLWRMCLTLVAEVVADPALMRRMAIPEAYHGWISESWQRGDPSLYGRFDFHYDGRGPAKMLEFNADTPTALYETGFFQWVWLEQQIKTGALPADSDQFNSVQDQLIDRLSCMFAPGYHLHFASVRGSEEDRATVSYLEDCARQAGLIPEFVAIQDIGLDSQGRFADSKDTVIEAIFKLYPWEDMFREDYGSALPAAATRWIEPPWKALLSNKAILPLLWEMFPDHPNLLPAWFQDEAPRDAIEAPHVVKPLFSREGANVTLRRPGQDVLSTPGGYGCEGSILQTYCPPARFGDDNAMLGSWVIGDTACGLCIREDTSEITQDLSRFVPHIILK</sequence>
<evidence type="ECO:0000256" key="2">
    <source>
        <dbReference type="ARBA" id="ARBA00022723"/>
    </source>
</evidence>
<gene>
    <name evidence="7" type="primary">gsp</name>
    <name evidence="7" type="ORF">PhaeoP88_00026</name>
</gene>
<evidence type="ECO:0000313" key="8">
    <source>
        <dbReference type="Proteomes" id="UP000236447"/>
    </source>
</evidence>
<keyword evidence="2" id="KW-0479">Metal-binding</keyword>
<evidence type="ECO:0000256" key="4">
    <source>
        <dbReference type="ARBA" id="ARBA00022840"/>
    </source>
</evidence>
<evidence type="ECO:0000256" key="5">
    <source>
        <dbReference type="ARBA" id="ARBA00022842"/>
    </source>
</evidence>
<keyword evidence="4" id="KW-0067">ATP-binding</keyword>
<dbReference type="EMBL" id="CP010725">
    <property type="protein sequence ID" value="AUQ97444.1"/>
    <property type="molecule type" value="Genomic_DNA"/>
</dbReference>
<keyword evidence="5" id="KW-0460">Magnesium</keyword>
<accession>A0A2I7K4B5</accession>
<dbReference type="Pfam" id="PF03738">
    <property type="entry name" value="GSP_synth"/>
    <property type="match status" value="1"/>
</dbReference>
<proteinExistence type="predicted"/>
<dbReference type="GO" id="GO:0016874">
    <property type="term" value="F:ligase activity"/>
    <property type="evidence" value="ECO:0007669"/>
    <property type="project" value="UniProtKB-KW"/>
</dbReference>
<evidence type="ECO:0000259" key="6">
    <source>
        <dbReference type="Pfam" id="PF03738"/>
    </source>
</evidence>
<name>A0A2I7K4B5_9RHOB</name>
<dbReference type="SUPFAM" id="SSF52440">
    <property type="entry name" value="PreATP-grasp domain"/>
    <property type="match status" value="1"/>
</dbReference>
<dbReference type="RefSeq" id="WP_102882835.1">
    <property type="nucleotide sequence ID" value="NZ_CP010725.1"/>
</dbReference>
<keyword evidence="3" id="KW-0547">Nucleotide-binding</keyword>
<evidence type="ECO:0000256" key="1">
    <source>
        <dbReference type="ARBA" id="ARBA00022598"/>
    </source>
</evidence>